<gene>
    <name evidence="3" type="ORF">PG991_009252</name>
</gene>
<evidence type="ECO:0000256" key="1">
    <source>
        <dbReference type="SAM" id="MobiDB-lite"/>
    </source>
</evidence>
<dbReference type="InterPro" id="IPR054256">
    <property type="entry name" value="DUF6987"/>
</dbReference>
<dbReference type="PANTHER" id="PTHR39461">
    <property type="entry name" value="LEA DOMAIN PROTEIN (AFU_ORTHOLOGUE AFUA_8G04920)"/>
    <property type="match status" value="1"/>
</dbReference>
<dbReference type="Pfam" id="PF12396">
    <property type="entry name" value="DUF3659"/>
    <property type="match status" value="1"/>
</dbReference>
<evidence type="ECO:0000259" key="2">
    <source>
        <dbReference type="Pfam" id="PF22485"/>
    </source>
</evidence>
<sequence>MRMFDRLATQIPLFHTRRLYSINYIQAVDNADKRPSKHGRLPATPRTKPADEPCSMPDMAPPKTPTKSKTPWRVQEGGGLDGALGGVGKAIGNATGTKDATDKVGNTVQGTIDTAGGIAEGATRTVGDETAGDATGGATGKVGETIGDAEGTAEGTEDEGAVDVASETVKGAEEQAEELDENAPIKVKVAEQNLPNTSILEGLSINKMGNVVDKMGNHLGHIERGKPEEQPKTDSSMAIYPIRKMMTENIDRVERQPEEERSEENLIKTTKPRIKGGRNPTEANGVIHSLGPDGIEITKPKLEDMQYAKKELNALCGLAQLLFQIIAAVGLPLSGVLGLVGKLLNALGLGGSVNVVLGGLGLNKVLDGLGLGSVVGTITWQNNKGDGKK</sequence>
<feature type="region of interest" description="Disordered" evidence="1">
    <location>
        <begin position="32"/>
        <end position="72"/>
    </location>
</feature>
<feature type="domain" description="DUF6987" evidence="2">
    <location>
        <begin position="295"/>
        <end position="373"/>
    </location>
</feature>
<dbReference type="InterPro" id="IPR022124">
    <property type="entry name" value="DUF3659"/>
</dbReference>
<evidence type="ECO:0000313" key="3">
    <source>
        <dbReference type="EMBL" id="KAK8013659.1"/>
    </source>
</evidence>
<comment type="caution">
    <text evidence="3">The sequence shown here is derived from an EMBL/GenBank/DDBJ whole genome shotgun (WGS) entry which is preliminary data.</text>
</comment>
<evidence type="ECO:0000313" key="4">
    <source>
        <dbReference type="Proteomes" id="UP001396898"/>
    </source>
</evidence>
<accession>A0ABR1RK55</accession>
<keyword evidence="4" id="KW-1185">Reference proteome</keyword>
<proteinExistence type="predicted"/>
<dbReference type="PANTHER" id="PTHR39461:SF1">
    <property type="entry name" value="LEA DOMAIN PROTEIN (AFU_ORTHOLOGUE AFUA_8G04920)"/>
    <property type="match status" value="1"/>
</dbReference>
<dbReference type="Proteomes" id="UP001396898">
    <property type="component" value="Unassembled WGS sequence"/>
</dbReference>
<reference evidence="3 4" key="1">
    <citation type="submission" date="2023-01" db="EMBL/GenBank/DDBJ databases">
        <title>Analysis of 21 Apiospora genomes using comparative genomics revels a genus with tremendous synthesis potential of carbohydrate active enzymes and secondary metabolites.</title>
        <authorList>
            <person name="Sorensen T."/>
        </authorList>
    </citation>
    <scope>NUCLEOTIDE SEQUENCE [LARGE SCALE GENOMIC DNA]</scope>
    <source>
        <strain evidence="3 4">CBS 20057</strain>
    </source>
</reference>
<organism evidence="3 4">
    <name type="scientific">Apiospora marii</name>
    <dbReference type="NCBI Taxonomy" id="335849"/>
    <lineage>
        <taxon>Eukaryota</taxon>
        <taxon>Fungi</taxon>
        <taxon>Dikarya</taxon>
        <taxon>Ascomycota</taxon>
        <taxon>Pezizomycotina</taxon>
        <taxon>Sordariomycetes</taxon>
        <taxon>Xylariomycetidae</taxon>
        <taxon>Amphisphaeriales</taxon>
        <taxon>Apiosporaceae</taxon>
        <taxon>Apiospora</taxon>
    </lineage>
</organism>
<name>A0ABR1RK55_9PEZI</name>
<feature type="domain" description="DUF6987" evidence="2">
    <location>
        <begin position="238"/>
        <end position="294"/>
    </location>
</feature>
<dbReference type="Pfam" id="PF22485">
    <property type="entry name" value="DUF6987"/>
    <property type="match status" value="2"/>
</dbReference>
<protein>
    <recommendedName>
        <fullName evidence="2">DUF6987 domain-containing protein</fullName>
    </recommendedName>
</protein>
<dbReference type="EMBL" id="JAQQWI010000013">
    <property type="protein sequence ID" value="KAK8013659.1"/>
    <property type="molecule type" value="Genomic_DNA"/>
</dbReference>